<dbReference type="OrthoDB" id="8235791at2759"/>
<proteinExistence type="predicted"/>
<dbReference type="Pfam" id="PF01617">
    <property type="entry name" value="Surface_Ag_2"/>
    <property type="match status" value="1"/>
</dbReference>
<reference evidence="2 3" key="1">
    <citation type="submission" date="2019-08" db="EMBL/GenBank/DDBJ databases">
        <authorList>
            <person name="Alioto T."/>
            <person name="Alioto T."/>
            <person name="Gomez Garrido J."/>
        </authorList>
    </citation>
    <scope>NUCLEOTIDE SEQUENCE [LARGE SCALE GENOMIC DNA]</scope>
</reference>
<keyword evidence="3" id="KW-1185">Reference proteome</keyword>
<evidence type="ECO:0000259" key="1">
    <source>
        <dbReference type="Pfam" id="PF01617"/>
    </source>
</evidence>
<organism evidence="2 3">
    <name type="scientific">Cinara cedri</name>
    <dbReference type="NCBI Taxonomy" id="506608"/>
    <lineage>
        <taxon>Eukaryota</taxon>
        <taxon>Metazoa</taxon>
        <taxon>Ecdysozoa</taxon>
        <taxon>Arthropoda</taxon>
        <taxon>Hexapoda</taxon>
        <taxon>Insecta</taxon>
        <taxon>Pterygota</taxon>
        <taxon>Neoptera</taxon>
        <taxon>Paraneoptera</taxon>
        <taxon>Hemiptera</taxon>
        <taxon>Sternorrhyncha</taxon>
        <taxon>Aphidomorpha</taxon>
        <taxon>Aphidoidea</taxon>
        <taxon>Aphididae</taxon>
        <taxon>Lachninae</taxon>
        <taxon>Cinara</taxon>
    </lineage>
</organism>
<dbReference type="SUPFAM" id="SSF56925">
    <property type="entry name" value="OMPA-like"/>
    <property type="match status" value="1"/>
</dbReference>
<name>A0A5E4NS77_9HEMI</name>
<dbReference type="AlphaFoldDB" id="A0A5E4NS77"/>
<feature type="domain" description="Msp4/OMP-like" evidence="1">
    <location>
        <begin position="31"/>
        <end position="165"/>
    </location>
</feature>
<accession>A0A5E4NS77</accession>
<dbReference type="InterPro" id="IPR002566">
    <property type="entry name" value="Msp4_OMP-like"/>
</dbReference>
<evidence type="ECO:0000313" key="3">
    <source>
        <dbReference type="Proteomes" id="UP000325440"/>
    </source>
</evidence>
<dbReference type="Proteomes" id="UP000325440">
    <property type="component" value="Unassembled WGS sequence"/>
</dbReference>
<dbReference type="Gene3D" id="2.40.160.20">
    <property type="match status" value="1"/>
</dbReference>
<sequence>MNLADYNPRYHSVLSAGIALGYQGESVGKGELELKRSQVKVDNIGLIEGPIFMSYKVKGQQELMKITELTNDRIESTSIMANMYYQPHNGRFSFSPYVGVGLGVTQTKMFEAGSVDPAYQLKAGFSHHVSDSVSMHLGYSYFGVIGNMFKLSNVKSMLCKKNQCSKNFIDNLTIHSDFSGMHGIELSMTIHFANKQ</sequence>
<protein>
    <submittedName>
        <fullName evidence="2">Outer membrane protein/outer membrane enzyme PagP, beta-barrel,Surface antigen msp4</fullName>
    </submittedName>
</protein>
<gene>
    <name evidence="2" type="ORF">CINCED_3A015083</name>
</gene>
<evidence type="ECO:0000313" key="2">
    <source>
        <dbReference type="EMBL" id="VVC46456.1"/>
    </source>
</evidence>
<dbReference type="InterPro" id="IPR011250">
    <property type="entry name" value="OMP/PagP_B-barrel"/>
</dbReference>
<dbReference type="EMBL" id="CABPRJ010002530">
    <property type="protein sequence ID" value="VVC46456.1"/>
    <property type="molecule type" value="Genomic_DNA"/>
</dbReference>